<proteinExistence type="predicted"/>
<evidence type="ECO:0000259" key="2">
    <source>
        <dbReference type="SMART" id="SM01043"/>
    </source>
</evidence>
<dbReference type="SUPFAM" id="SSF52540">
    <property type="entry name" value="P-loop containing nucleoside triphosphate hydrolases"/>
    <property type="match status" value="1"/>
</dbReference>
<dbReference type="InterPro" id="IPR011990">
    <property type="entry name" value="TPR-like_helical_dom_sf"/>
</dbReference>
<dbReference type="SUPFAM" id="SSF48452">
    <property type="entry name" value="TPR-like"/>
    <property type="match status" value="1"/>
</dbReference>
<dbReference type="InterPro" id="IPR036388">
    <property type="entry name" value="WH-like_DNA-bd_sf"/>
</dbReference>
<sequence length="629" mass="66650">MGETGLRGGGSDGGPLQLDVLGPVRVRAGRWDVGVGRTLERAVLVRLALARGMPVPDGRLAVELWGDGELLRPIPRLRVLISRLRQALGEHGAMVSRSPAGYHTEVVVADLRAAEAAADRMHAARRAHRYAEVRAAAGEALRLWRGPGLADLAAVPFAHAEAVRLEEWRLGLAVAGFEAALRLGAECEVANDLSMLAREHPLHEPLARLHALAAYRTGSQADALARLHRLRRALADELGVDPAPETVALELRMLQHDPSLRAPNHEAAQSISVTAPTRPDADERDEWPDNDCRATLPRPTDLFVGRQRELAAVVAAVTGPGLVTLVGPTGSGKSRLALEVGWRVAAAGRRVVPVELGSLRPGGAVRAAVAVAAGAASSDIAALATALRGALLILDGAEHILAEVRAEVDELLSWATESAILVTSQRGLDPPGEQRIEIGALDRAAGIDLFLARAAGPLTASEHADMVTVCAAVDWLPLGIELAAGLTRILTVAQLARRIDARVRLLVGPRGGRHASLRAALDWSHDLLDAAERAVLRRISVFSGGFALEAAEAVAAFEPLHPADIAPVLAELVRRSMVTVVVDGDGRRFALLETVREYAATALAAAGETGAARQRHRDWFLEPATVKSP</sequence>
<dbReference type="RefSeq" id="WP_067590203.1">
    <property type="nucleotide sequence ID" value="NZ_JABMCZ010000004.1"/>
</dbReference>
<gene>
    <name evidence="3" type="ORF">AWN90_31675</name>
</gene>
<dbReference type="PANTHER" id="PTHR47691:SF3">
    <property type="entry name" value="HTH-TYPE TRANSCRIPTIONAL REGULATOR RV0890C-RELATED"/>
    <property type="match status" value="1"/>
</dbReference>
<dbReference type="EMBL" id="LWGR01000007">
    <property type="protein sequence ID" value="KZM73239.1"/>
    <property type="molecule type" value="Genomic_DNA"/>
</dbReference>
<dbReference type="STRING" id="455432.AWN90_31675"/>
<comment type="caution">
    <text evidence="3">The sequence shown here is derived from an EMBL/GenBank/DDBJ whole genome shotgun (WGS) entry which is preliminary data.</text>
</comment>
<dbReference type="CDD" id="cd15831">
    <property type="entry name" value="BTAD"/>
    <property type="match status" value="1"/>
</dbReference>
<dbReference type="Gene3D" id="1.25.40.10">
    <property type="entry name" value="Tetratricopeptide repeat domain"/>
    <property type="match status" value="1"/>
</dbReference>
<name>A0A164MCL5_9NOCA</name>
<feature type="domain" description="Bacterial transcriptional activator" evidence="2">
    <location>
        <begin position="109"/>
        <end position="254"/>
    </location>
</feature>
<protein>
    <recommendedName>
        <fullName evidence="2">Bacterial transcriptional activator domain-containing protein</fullName>
    </recommendedName>
</protein>
<dbReference type="Gene3D" id="3.40.50.300">
    <property type="entry name" value="P-loop containing nucleotide triphosphate hydrolases"/>
    <property type="match status" value="1"/>
</dbReference>
<dbReference type="InterPro" id="IPR005158">
    <property type="entry name" value="BTAD"/>
</dbReference>
<dbReference type="Proteomes" id="UP000076512">
    <property type="component" value="Unassembled WGS sequence"/>
</dbReference>
<dbReference type="SMART" id="SM01043">
    <property type="entry name" value="BTAD"/>
    <property type="match status" value="1"/>
</dbReference>
<dbReference type="AlphaFoldDB" id="A0A164MCL5"/>
<keyword evidence="4" id="KW-1185">Reference proteome</keyword>
<accession>A0A164MCL5</accession>
<evidence type="ECO:0000313" key="4">
    <source>
        <dbReference type="Proteomes" id="UP000076512"/>
    </source>
</evidence>
<dbReference type="GO" id="GO:0003677">
    <property type="term" value="F:DNA binding"/>
    <property type="evidence" value="ECO:0007669"/>
    <property type="project" value="InterPro"/>
</dbReference>
<dbReference type="InterPro" id="IPR058852">
    <property type="entry name" value="HTH_77"/>
</dbReference>
<feature type="region of interest" description="Disordered" evidence="1">
    <location>
        <begin position="272"/>
        <end position="293"/>
    </location>
</feature>
<dbReference type="Pfam" id="PF03704">
    <property type="entry name" value="BTAD"/>
    <property type="match status" value="1"/>
</dbReference>
<dbReference type="PANTHER" id="PTHR47691">
    <property type="entry name" value="REGULATOR-RELATED"/>
    <property type="match status" value="1"/>
</dbReference>
<dbReference type="InterPro" id="IPR016032">
    <property type="entry name" value="Sig_transdc_resp-reg_C-effctor"/>
</dbReference>
<dbReference type="GO" id="GO:0006355">
    <property type="term" value="P:regulation of DNA-templated transcription"/>
    <property type="evidence" value="ECO:0007669"/>
    <property type="project" value="InterPro"/>
</dbReference>
<dbReference type="Pfam" id="PF25872">
    <property type="entry name" value="HTH_77"/>
    <property type="match status" value="1"/>
</dbReference>
<evidence type="ECO:0000313" key="3">
    <source>
        <dbReference type="EMBL" id="KZM73239.1"/>
    </source>
</evidence>
<organism evidence="3 4">
    <name type="scientific">Nocardia terpenica</name>
    <dbReference type="NCBI Taxonomy" id="455432"/>
    <lineage>
        <taxon>Bacteria</taxon>
        <taxon>Bacillati</taxon>
        <taxon>Actinomycetota</taxon>
        <taxon>Actinomycetes</taxon>
        <taxon>Mycobacteriales</taxon>
        <taxon>Nocardiaceae</taxon>
        <taxon>Nocardia</taxon>
    </lineage>
</organism>
<dbReference type="SUPFAM" id="SSF46894">
    <property type="entry name" value="C-terminal effector domain of the bipartite response regulators"/>
    <property type="match status" value="1"/>
</dbReference>
<dbReference type="InterPro" id="IPR027417">
    <property type="entry name" value="P-loop_NTPase"/>
</dbReference>
<reference evidence="3 4" key="1">
    <citation type="submission" date="2016-04" db="EMBL/GenBank/DDBJ databases">
        <authorList>
            <person name="Evans L.H."/>
            <person name="Alamgir A."/>
            <person name="Owens N."/>
            <person name="Weber N.D."/>
            <person name="Virtaneva K."/>
            <person name="Barbian K."/>
            <person name="Babar A."/>
            <person name="Rosenke K."/>
        </authorList>
    </citation>
    <scope>NUCLEOTIDE SEQUENCE [LARGE SCALE GENOMIC DNA]</scope>
    <source>
        <strain evidence="3 4">IFM 0406</strain>
    </source>
</reference>
<dbReference type="Gene3D" id="1.10.10.10">
    <property type="entry name" value="Winged helix-like DNA-binding domain superfamily/Winged helix DNA-binding domain"/>
    <property type="match status" value="1"/>
</dbReference>
<evidence type="ECO:0000256" key="1">
    <source>
        <dbReference type="SAM" id="MobiDB-lite"/>
    </source>
</evidence>